<accession>A0ABQ9HQK9</accession>
<organism evidence="1 2">
    <name type="scientific">Dryococelus australis</name>
    <dbReference type="NCBI Taxonomy" id="614101"/>
    <lineage>
        <taxon>Eukaryota</taxon>
        <taxon>Metazoa</taxon>
        <taxon>Ecdysozoa</taxon>
        <taxon>Arthropoda</taxon>
        <taxon>Hexapoda</taxon>
        <taxon>Insecta</taxon>
        <taxon>Pterygota</taxon>
        <taxon>Neoptera</taxon>
        <taxon>Polyneoptera</taxon>
        <taxon>Phasmatodea</taxon>
        <taxon>Verophasmatodea</taxon>
        <taxon>Anareolatae</taxon>
        <taxon>Phasmatidae</taxon>
        <taxon>Eurycanthinae</taxon>
        <taxon>Dryococelus</taxon>
    </lineage>
</organism>
<keyword evidence="2" id="KW-1185">Reference proteome</keyword>
<name>A0ABQ9HQK9_9NEOP</name>
<gene>
    <name evidence="1" type="ORF">PR048_012863</name>
</gene>
<proteinExistence type="predicted"/>
<sequence length="71" mass="7625">MNSTTFTLNIPSSSILSEQLNTLFLKYSLDSSLVSAKKDVPHDGAAKMRALTVMSFACTGADTCAETLMTF</sequence>
<dbReference type="EMBL" id="JARBHB010000004">
    <property type="protein sequence ID" value="KAJ8886651.1"/>
    <property type="molecule type" value="Genomic_DNA"/>
</dbReference>
<evidence type="ECO:0000313" key="2">
    <source>
        <dbReference type="Proteomes" id="UP001159363"/>
    </source>
</evidence>
<reference evidence="1 2" key="1">
    <citation type="submission" date="2023-02" db="EMBL/GenBank/DDBJ databases">
        <title>LHISI_Scaffold_Assembly.</title>
        <authorList>
            <person name="Stuart O.P."/>
            <person name="Cleave R."/>
            <person name="Magrath M.J.L."/>
            <person name="Mikheyev A.S."/>
        </authorList>
    </citation>
    <scope>NUCLEOTIDE SEQUENCE [LARGE SCALE GENOMIC DNA]</scope>
    <source>
        <strain evidence="1">Daus_M_001</strain>
        <tissue evidence="1">Leg muscle</tissue>
    </source>
</reference>
<protein>
    <submittedName>
        <fullName evidence="1">Uncharacterized protein</fullName>
    </submittedName>
</protein>
<dbReference type="Proteomes" id="UP001159363">
    <property type="component" value="Chromosome X"/>
</dbReference>
<comment type="caution">
    <text evidence="1">The sequence shown here is derived from an EMBL/GenBank/DDBJ whole genome shotgun (WGS) entry which is preliminary data.</text>
</comment>
<evidence type="ECO:0000313" key="1">
    <source>
        <dbReference type="EMBL" id="KAJ8886651.1"/>
    </source>
</evidence>